<dbReference type="InterPro" id="IPR015795">
    <property type="entry name" value="Pyrv_Knase_C"/>
</dbReference>
<dbReference type="Pfam" id="PF02887">
    <property type="entry name" value="PK_C"/>
    <property type="match status" value="1"/>
</dbReference>
<dbReference type="GO" id="GO:0016301">
    <property type="term" value="F:kinase activity"/>
    <property type="evidence" value="ECO:0007669"/>
    <property type="project" value="UniProtKB-KW"/>
</dbReference>
<dbReference type="InterPro" id="IPR040442">
    <property type="entry name" value="Pyrv_kinase-like_dom_sf"/>
</dbReference>
<dbReference type="SUPFAM" id="SSF50800">
    <property type="entry name" value="PK beta-barrel domain-like"/>
    <property type="match status" value="1"/>
</dbReference>
<dbReference type="InterPro" id="IPR015806">
    <property type="entry name" value="Pyrv_Knase_insert_dom_sf"/>
</dbReference>
<dbReference type="GO" id="GO:0006950">
    <property type="term" value="P:response to stress"/>
    <property type="evidence" value="ECO:0007669"/>
    <property type="project" value="UniProtKB-ARBA"/>
</dbReference>
<dbReference type="Proteomes" id="UP000035553">
    <property type="component" value="Unassembled WGS sequence"/>
</dbReference>
<evidence type="ECO:0000256" key="10">
    <source>
        <dbReference type="ARBA" id="ARBA00022741"/>
    </source>
</evidence>
<keyword evidence="11 18" id="KW-0418">Kinase</keyword>
<evidence type="ECO:0000259" key="20">
    <source>
        <dbReference type="Pfam" id="PF02887"/>
    </source>
</evidence>
<comment type="cofactor">
    <cofactor evidence="2">
        <name>K(+)</name>
        <dbReference type="ChEBI" id="CHEBI:29103"/>
    </cofactor>
</comment>
<evidence type="ECO:0000256" key="4">
    <source>
        <dbReference type="ARBA" id="ARBA00006237"/>
    </source>
</evidence>
<evidence type="ECO:0000313" key="21">
    <source>
        <dbReference type="EMBL" id="KLI01446.1"/>
    </source>
</evidence>
<dbReference type="UniPathway" id="UPA00109">
    <property type="reaction ID" value="UER00188"/>
</dbReference>
<dbReference type="FunFam" id="3.20.20.60:FF:000001">
    <property type="entry name" value="Pyruvate kinase"/>
    <property type="match status" value="1"/>
</dbReference>
<comment type="cofactor">
    <cofactor evidence="1">
        <name>Mg(2+)</name>
        <dbReference type="ChEBI" id="CHEBI:18420"/>
    </cofactor>
</comment>
<dbReference type="InterPro" id="IPR001697">
    <property type="entry name" value="Pyr_Knase"/>
</dbReference>
<dbReference type="EC" id="2.7.1.40" evidence="6 17"/>
<comment type="catalytic activity">
    <reaction evidence="18">
        <text>pyruvate + ATP = phosphoenolpyruvate + ADP + H(+)</text>
        <dbReference type="Rhea" id="RHEA:18157"/>
        <dbReference type="ChEBI" id="CHEBI:15361"/>
        <dbReference type="ChEBI" id="CHEBI:15378"/>
        <dbReference type="ChEBI" id="CHEBI:30616"/>
        <dbReference type="ChEBI" id="CHEBI:58702"/>
        <dbReference type="ChEBI" id="CHEBI:456216"/>
        <dbReference type="EC" id="2.7.1.40"/>
    </reaction>
</comment>
<dbReference type="NCBIfam" id="TIGR01064">
    <property type="entry name" value="pyruv_kin"/>
    <property type="match status" value="1"/>
</dbReference>
<keyword evidence="9" id="KW-0479">Metal-binding</keyword>
<protein>
    <recommendedName>
        <fullName evidence="7 17">Pyruvate kinase</fullName>
        <ecNumber evidence="6 17">2.7.1.40</ecNumber>
    </recommendedName>
</protein>
<dbReference type="InterPro" id="IPR015793">
    <property type="entry name" value="Pyrv_Knase_brl"/>
</dbReference>
<dbReference type="Gene3D" id="3.40.1380.20">
    <property type="entry name" value="Pyruvate kinase, C-terminal domain"/>
    <property type="match status" value="1"/>
</dbReference>
<comment type="pathway">
    <text evidence="3 18">Carbohydrate degradation; glycolysis; pyruvate from D-glyceraldehyde 3-phosphate: step 5/5.</text>
</comment>
<sequence>MKKTKIVCTLGPSSDTVEMLVKMINAGMNVARFNFSHGDHEEHHQKVLNLREAMKITGKTIGILLDTKGPEIRTHDMATPEVLLEEGKSVDISTKEVAGTAEKFSITYAELIDDIHVGSKILIDDGLVELEVTGIDKEAGLIHNKILNTGVLKSKKGIIVPNVSINLPGMTEKDANDIVFGIGEGIDFIAASFVRHASDVNDIRNLCKENGAEDVHIFPKIESQEAVDNIDEILEVSDGIMIARGDLGVEIPPEDVPLVQKRLIKMCNKAGKTVITATQMLDSMIRNPRCTRAEASDVANAIFDGTDAIMLSGESASGKWPVEAVTTMSNIALKAESAIDYKAILKKLSDSSEATVTAAIGEAVAHTALNLSVGAIVTATVSGYTARVVSHYRPKAPIVAVTNSQRVANKMCLAWGVTPVLSEQAKSTDEMFEIAVDSAKKTELVKDGDLVVITAGLPVAASGKTNIMRVHQIGETLTQA</sequence>
<dbReference type="Gene3D" id="3.20.20.60">
    <property type="entry name" value="Phosphoenolpyruvate-binding domains"/>
    <property type="match status" value="1"/>
</dbReference>
<dbReference type="InterPro" id="IPR036918">
    <property type="entry name" value="Pyrv_Knase_C_sf"/>
</dbReference>
<evidence type="ECO:0000259" key="19">
    <source>
        <dbReference type="Pfam" id="PF00224"/>
    </source>
</evidence>
<proteinExistence type="inferred from homology"/>
<evidence type="ECO:0000256" key="5">
    <source>
        <dbReference type="ARBA" id="ARBA00008663"/>
    </source>
</evidence>
<comment type="caution">
    <text evidence="21">The sequence shown here is derived from an EMBL/GenBank/DDBJ whole genome shotgun (WGS) entry which is preliminary data.</text>
</comment>
<feature type="domain" description="Pyruvate kinase C-terminal" evidence="20">
    <location>
        <begin position="359"/>
        <end position="471"/>
    </location>
</feature>
<dbReference type="AlphaFoldDB" id="A0A0U1QLE3"/>
<dbReference type="PRINTS" id="PR01050">
    <property type="entry name" value="PYRUVTKNASE"/>
</dbReference>
<keyword evidence="15 18" id="KW-0324">Glycolysis</keyword>
<evidence type="ECO:0000256" key="12">
    <source>
        <dbReference type="ARBA" id="ARBA00022840"/>
    </source>
</evidence>
<dbReference type="OrthoDB" id="9812123at2"/>
<keyword evidence="8 18" id="KW-0808">Transferase</keyword>
<dbReference type="FunFam" id="2.40.33.10:FF:000001">
    <property type="entry name" value="Pyruvate kinase"/>
    <property type="match status" value="1"/>
</dbReference>
<evidence type="ECO:0000256" key="16">
    <source>
        <dbReference type="ARBA" id="ARBA00023317"/>
    </source>
</evidence>
<gene>
    <name evidence="21" type="ORF">SINU_13325</name>
</gene>
<evidence type="ECO:0000256" key="1">
    <source>
        <dbReference type="ARBA" id="ARBA00001946"/>
    </source>
</evidence>
<dbReference type="GO" id="GO:0030955">
    <property type="term" value="F:potassium ion binding"/>
    <property type="evidence" value="ECO:0007669"/>
    <property type="project" value="UniProtKB-UniRule"/>
</dbReference>
<evidence type="ECO:0000256" key="2">
    <source>
        <dbReference type="ARBA" id="ARBA00001958"/>
    </source>
</evidence>
<organism evidence="21 22">
    <name type="scientific">Sporolactobacillus inulinus CASD</name>
    <dbReference type="NCBI Taxonomy" id="1069536"/>
    <lineage>
        <taxon>Bacteria</taxon>
        <taxon>Bacillati</taxon>
        <taxon>Bacillota</taxon>
        <taxon>Bacilli</taxon>
        <taxon>Bacillales</taxon>
        <taxon>Sporolactobacillaceae</taxon>
        <taxon>Sporolactobacillus</taxon>
    </lineage>
</organism>
<feature type="domain" description="Pyruvate kinase barrel" evidence="19">
    <location>
        <begin position="1"/>
        <end position="325"/>
    </location>
</feature>
<accession>A0A0U1QLE3</accession>
<evidence type="ECO:0000256" key="7">
    <source>
        <dbReference type="ARBA" id="ARBA00018587"/>
    </source>
</evidence>
<evidence type="ECO:0000256" key="17">
    <source>
        <dbReference type="NCBIfam" id="TIGR01064"/>
    </source>
</evidence>
<evidence type="ECO:0000256" key="8">
    <source>
        <dbReference type="ARBA" id="ARBA00022679"/>
    </source>
</evidence>
<keyword evidence="10" id="KW-0547">Nucleotide-binding</keyword>
<keyword evidence="13 18" id="KW-0460">Magnesium</keyword>
<evidence type="ECO:0000313" key="22">
    <source>
        <dbReference type="Proteomes" id="UP000035553"/>
    </source>
</evidence>
<dbReference type="NCBIfam" id="NF004491">
    <property type="entry name" value="PRK05826.1"/>
    <property type="match status" value="1"/>
</dbReference>
<dbReference type="SUPFAM" id="SSF51621">
    <property type="entry name" value="Phosphoenolpyruvate/pyruvate domain"/>
    <property type="match status" value="1"/>
</dbReference>
<dbReference type="STRING" id="1069536.SINU_13325"/>
<dbReference type="Gene3D" id="2.40.33.10">
    <property type="entry name" value="PK beta-barrel domain-like"/>
    <property type="match status" value="1"/>
</dbReference>
<dbReference type="NCBIfam" id="NF004978">
    <property type="entry name" value="PRK06354.1"/>
    <property type="match status" value="1"/>
</dbReference>
<keyword evidence="14" id="KW-0630">Potassium</keyword>
<evidence type="ECO:0000256" key="3">
    <source>
        <dbReference type="ARBA" id="ARBA00004997"/>
    </source>
</evidence>
<reference evidence="21 22" key="1">
    <citation type="journal article" date="2011" name="J. Bacteriol.">
        <title>Draft genome sequence of Sporolactobacillus inulinus strain CASD, an efficient D-lactic acid-producing bacterium with high-concentration lactate tolerance capability.</title>
        <authorList>
            <person name="Yu B."/>
            <person name="Su F."/>
            <person name="Wang L."/>
            <person name="Xu K."/>
            <person name="Zhao B."/>
            <person name="Xu P."/>
        </authorList>
    </citation>
    <scope>NUCLEOTIDE SEQUENCE [LARGE SCALE GENOMIC DNA]</scope>
    <source>
        <strain evidence="21 22">CASD</strain>
    </source>
</reference>
<keyword evidence="12" id="KW-0067">ATP-binding</keyword>
<dbReference type="Pfam" id="PF00224">
    <property type="entry name" value="PK"/>
    <property type="match status" value="1"/>
</dbReference>
<dbReference type="InterPro" id="IPR015813">
    <property type="entry name" value="Pyrv/PenolPyrv_kinase-like_dom"/>
</dbReference>
<dbReference type="EMBL" id="AFVQ02000200">
    <property type="protein sequence ID" value="KLI01446.1"/>
    <property type="molecule type" value="Genomic_DNA"/>
</dbReference>
<dbReference type="GO" id="GO:0000287">
    <property type="term" value="F:magnesium ion binding"/>
    <property type="evidence" value="ECO:0007669"/>
    <property type="project" value="UniProtKB-UniRule"/>
</dbReference>
<name>A0A0U1QLE3_9BACL</name>
<dbReference type="GO" id="GO:0004743">
    <property type="term" value="F:pyruvate kinase activity"/>
    <property type="evidence" value="ECO:0007669"/>
    <property type="project" value="UniProtKB-UniRule"/>
</dbReference>
<keyword evidence="22" id="KW-1185">Reference proteome</keyword>
<evidence type="ECO:0000256" key="15">
    <source>
        <dbReference type="ARBA" id="ARBA00023152"/>
    </source>
</evidence>
<evidence type="ECO:0000256" key="9">
    <source>
        <dbReference type="ARBA" id="ARBA00022723"/>
    </source>
</evidence>
<keyword evidence="16 21" id="KW-0670">Pyruvate</keyword>
<evidence type="ECO:0000256" key="6">
    <source>
        <dbReference type="ARBA" id="ARBA00012142"/>
    </source>
</evidence>
<evidence type="ECO:0000256" key="14">
    <source>
        <dbReference type="ARBA" id="ARBA00022958"/>
    </source>
</evidence>
<comment type="similarity">
    <text evidence="4">In the C-terminal section; belongs to the PEP-utilizing enzyme family.</text>
</comment>
<evidence type="ECO:0000256" key="11">
    <source>
        <dbReference type="ARBA" id="ARBA00022777"/>
    </source>
</evidence>
<dbReference type="SUPFAM" id="SSF52935">
    <property type="entry name" value="PK C-terminal domain-like"/>
    <property type="match status" value="1"/>
</dbReference>
<evidence type="ECO:0000256" key="18">
    <source>
        <dbReference type="RuleBase" id="RU000504"/>
    </source>
</evidence>
<dbReference type="PANTHER" id="PTHR11817">
    <property type="entry name" value="PYRUVATE KINASE"/>
    <property type="match status" value="1"/>
</dbReference>
<evidence type="ECO:0000256" key="13">
    <source>
        <dbReference type="ARBA" id="ARBA00022842"/>
    </source>
</evidence>
<dbReference type="GO" id="GO:0005524">
    <property type="term" value="F:ATP binding"/>
    <property type="evidence" value="ECO:0007669"/>
    <property type="project" value="UniProtKB-KW"/>
</dbReference>
<dbReference type="InterPro" id="IPR011037">
    <property type="entry name" value="Pyrv_Knase-like_insert_dom_sf"/>
</dbReference>
<comment type="similarity">
    <text evidence="5 18">Belongs to the pyruvate kinase family.</text>
</comment>